<feature type="domain" description="ATPase AAA-type core" evidence="1">
    <location>
        <begin position="43"/>
        <end position="323"/>
    </location>
</feature>
<dbReference type="SUPFAM" id="SSF52540">
    <property type="entry name" value="P-loop containing nucleoside triphosphate hydrolases"/>
    <property type="match status" value="1"/>
</dbReference>
<comment type="caution">
    <text evidence="2">The sequence shown here is derived from an EMBL/GenBank/DDBJ whole genome shotgun (WGS) entry which is preliminary data.</text>
</comment>
<dbReference type="EMBL" id="JAUSUD010000018">
    <property type="protein sequence ID" value="MDQ0232146.1"/>
    <property type="molecule type" value="Genomic_DNA"/>
</dbReference>
<keyword evidence="3" id="KW-1185">Reference proteome</keyword>
<reference evidence="2 3" key="1">
    <citation type="submission" date="2023-07" db="EMBL/GenBank/DDBJ databases">
        <title>Genomic Encyclopedia of Type Strains, Phase IV (KMG-IV): sequencing the most valuable type-strain genomes for metagenomic binning, comparative biology and taxonomic classification.</title>
        <authorList>
            <person name="Goeker M."/>
        </authorList>
    </citation>
    <scope>NUCLEOTIDE SEQUENCE [LARGE SCALE GENOMIC DNA]</scope>
    <source>
        <strain evidence="2 3">DSM 29005</strain>
    </source>
</reference>
<dbReference type="Gene3D" id="3.40.50.300">
    <property type="entry name" value="P-loop containing nucleotide triphosphate hydrolases"/>
    <property type="match status" value="1"/>
</dbReference>
<proteinExistence type="predicted"/>
<evidence type="ECO:0000313" key="2">
    <source>
        <dbReference type="EMBL" id="MDQ0232146.1"/>
    </source>
</evidence>
<protein>
    <recommendedName>
        <fullName evidence="1">ATPase AAA-type core domain-containing protein</fullName>
    </recommendedName>
</protein>
<dbReference type="InterPro" id="IPR027417">
    <property type="entry name" value="P-loop_NTPase"/>
</dbReference>
<sequence>MLKKFTVTSYRVFDEPITLDFSKVRDYKFNEECINDGLISKAIMYGKNAVGKTNLGNALIDIRYTVLANEKRQSGSVGFLNANNKNGFARFEYTFLINNKEITYIYEKKSVVELRYESLSIDNNLLYDFNFESQNGNLDNLKKYKELQHLNFDEWDNQIPLLRYILANSKLHELMILKDLNNYIRGIAVLRPSDNIVKFRGPEIIDKGIVHTIINKDLVEDFERFLNECGLNIKLKVDITPDGEKKLYFDYSRPIEFVKNASSGTKALTSMYLIVKNLNKIKFLFIDEFDANFHYELSVGMLQALKRQKDCQILVTTHNTDLMNNKFMRPDCYLLMLNDKITSVADATLRELRQGHNLEKLYQSGEFSK</sequence>
<accession>A0ABT9ZK48</accession>
<name>A0ABT9ZK48_9BACI</name>
<dbReference type="Proteomes" id="UP001234495">
    <property type="component" value="Unassembled WGS sequence"/>
</dbReference>
<evidence type="ECO:0000259" key="1">
    <source>
        <dbReference type="Pfam" id="PF13304"/>
    </source>
</evidence>
<evidence type="ECO:0000313" key="3">
    <source>
        <dbReference type="Proteomes" id="UP001234495"/>
    </source>
</evidence>
<dbReference type="InterPro" id="IPR003959">
    <property type="entry name" value="ATPase_AAA_core"/>
</dbReference>
<dbReference type="Pfam" id="PF13304">
    <property type="entry name" value="AAA_21"/>
    <property type="match status" value="1"/>
</dbReference>
<dbReference type="PANTHER" id="PTHR40396">
    <property type="entry name" value="ATPASE-LIKE PROTEIN"/>
    <property type="match status" value="1"/>
</dbReference>
<dbReference type="RefSeq" id="WP_307344165.1">
    <property type="nucleotide sequence ID" value="NZ_JAUSUD010000018.1"/>
</dbReference>
<organism evidence="2 3">
    <name type="scientific">Metabacillus malikii</name>
    <dbReference type="NCBI Taxonomy" id="1504265"/>
    <lineage>
        <taxon>Bacteria</taxon>
        <taxon>Bacillati</taxon>
        <taxon>Bacillota</taxon>
        <taxon>Bacilli</taxon>
        <taxon>Bacillales</taxon>
        <taxon>Bacillaceae</taxon>
        <taxon>Metabacillus</taxon>
    </lineage>
</organism>
<gene>
    <name evidence="2" type="ORF">J2S19_003433</name>
</gene>
<dbReference type="PANTHER" id="PTHR40396:SF1">
    <property type="entry name" value="ATPASE AAA-TYPE CORE DOMAIN-CONTAINING PROTEIN"/>
    <property type="match status" value="1"/>
</dbReference>